<dbReference type="PANTHER" id="PTHR47505:SF1">
    <property type="entry name" value="DNA UTILIZATION PROTEIN YHGH"/>
    <property type="match status" value="1"/>
</dbReference>
<dbReference type="InterPro" id="IPR029057">
    <property type="entry name" value="PRTase-like"/>
</dbReference>
<evidence type="ECO:0000259" key="2">
    <source>
        <dbReference type="Pfam" id="PF00156"/>
    </source>
</evidence>
<dbReference type="Proteomes" id="UP000886824">
    <property type="component" value="Unassembled WGS sequence"/>
</dbReference>
<evidence type="ECO:0000259" key="3">
    <source>
        <dbReference type="Pfam" id="PF18912"/>
    </source>
</evidence>
<accession>A0A9D1Z5G7</accession>
<dbReference type="Pfam" id="PF18912">
    <property type="entry name" value="DZR_2"/>
    <property type="match status" value="1"/>
</dbReference>
<feature type="domain" description="Phosphoribosyltransferase" evidence="2">
    <location>
        <begin position="124"/>
        <end position="218"/>
    </location>
</feature>
<dbReference type="Pfam" id="PF00156">
    <property type="entry name" value="Pribosyltran"/>
    <property type="match status" value="1"/>
</dbReference>
<evidence type="ECO:0000313" key="4">
    <source>
        <dbReference type="EMBL" id="HIY73777.1"/>
    </source>
</evidence>
<evidence type="ECO:0000313" key="5">
    <source>
        <dbReference type="Proteomes" id="UP000886824"/>
    </source>
</evidence>
<reference evidence="4" key="2">
    <citation type="submission" date="2021-04" db="EMBL/GenBank/DDBJ databases">
        <authorList>
            <person name="Gilroy R."/>
        </authorList>
    </citation>
    <scope>NUCLEOTIDE SEQUENCE</scope>
    <source>
        <strain evidence="4">CHK33-7979</strain>
    </source>
</reference>
<comment type="caution">
    <text evidence="4">The sequence shown here is derived from an EMBL/GenBank/DDBJ whole genome shotgun (WGS) entry which is preliminary data.</text>
</comment>
<sequence>MTGPLEVLLDLLFPPKCVFCKKLLHKGEEGFCAHCQGHLPWSVGAEAEQTMEFVSLCASPLWYQDEVRASFHRYKFKGSRGYAKVYGRLMAQCVRDHLAGRYDLITWVPLSPQRRKARGYDQAMLLAEAAALELEDVAAETLIKVRDTSAQSGLGKDDSARRANVLGAYRPTDPELIAGRRILLIDDVVTTGSTLSECARTLRTAGAADVVCVTLARARK</sequence>
<dbReference type="CDD" id="cd06223">
    <property type="entry name" value="PRTases_typeI"/>
    <property type="match status" value="1"/>
</dbReference>
<evidence type="ECO:0000256" key="1">
    <source>
        <dbReference type="ARBA" id="ARBA00008007"/>
    </source>
</evidence>
<protein>
    <submittedName>
        <fullName evidence="4">ComF family protein</fullName>
    </submittedName>
</protein>
<comment type="similarity">
    <text evidence="1">Belongs to the ComF/GntX family.</text>
</comment>
<dbReference type="Gene3D" id="3.40.50.2020">
    <property type="match status" value="1"/>
</dbReference>
<dbReference type="InterPro" id="IPR000836">
    <property type="entry name" value="PRTase_dom"/>
</dbReference>
<dbReference type="InterPro" id="IPR051910">
    <property type="entry name" value="ComF/GntX_DNA_util-trans"/>
</dbReference>
<name>A0A9D1Z5G7_9FIRM</name>
<organism evidence="4 5">
    <name type="scientific">Candidatus Intestinimonas merdavium</name>
    <dbReference type="NCBI Taxonomy" id="2838622"/>
    <lineage>
        <taxon>Bacteria</taxon>
        <taxon>Bacillati</taxon>
        <taxon>Bacillota</taxon>
        <taxon>Clostridia</taxon>
        <taxon>Eubacteriales</taxon>
        <taxon>Intestinimonas</taxon>
    </lineage>
</organism>
<dbReference type="PANTHER" id="PTHR47505">
    <property type="entry name" value="DNA UTILIZATION PROTEIN YHGH"/>
    <property type="match status" value="1"/>
</dbReference>
<dbReference type="EMBL" id="DXCX01000076">
    <property type="protein sequence ID" value="HIY73777.1"/>
    <property type="molecule type" value="Genomic_DNA"/>
</dbReference>
<dbReference type="InterPro" id="IPR044005">
    <property type="entry name" value="DZR_2"/>
</dbReference>
<dbReference type="AlphaFoldDB" id="A0A9D1Z5G7"/>
<feature type="domain" description="Double zinc ribbon" evidence="3">
    <location>
        <begin position="8"/>
        <end position="41"/>
    </location>
</feature>
<gene>
    <name evidence="4" type="ORF">H9826_07375</name>
</gene>
<proteinExistence type="inferred from homology"/>
<reference evidence="4" key="1">
    <citation type="journal article" date="2021" name="PeerJ">
        <title>Extensive microbial diversity within the chicken gut microbiome revealed by metagenomics and culture.</title>
        <authorList>
            <person name="Gilroy R."/>
            <person name="Ravi A."/>
            <person name="Getino M."/>
            <person name="Pursley I."/>
            <person name="Horton D.L."/>
            <person name="Alikhan N.F."/>
            <person name="Baker D."/>
            <person name="Gharbi K."/>
            <person name="Hall N."/>
            <person name="Watson M."/>
            <person name="Adriaenssens E.M."/>
            <person name="Foster-Nyarko E."/>
            <person name="Jarju S."/>
            <person name="Secka A."/>
            <person name="Antonio M."/>
            <person name="Oren A."/>
            <person name="Chaudhuri R.R."/>
            <person name="La Ragione R."/>
            <person name="Hildebrand F."/>
            <person name="Pallen M.J."/>
        </authorList>
    </citation>
    <scope>NUCLEOTIDE SEQUENCE</scope>
    <source>
        <strain evidence="4">CHK33-7979</strain>
    </source>
</reference>
<dbReference type="SUPFAM" id="SSF53271">
    <property type="entry name" value="PRTase-like"/>
    <property type="match status" value="1"/>
</dbReference>